<dbReference type="Gene3D" id="3.40.30.120">
    <property type="match status" value="1"/>
</dbReference>
<organism evidence="5 6">
    <name type="scientific">Streptomyces marokkonensis</name>
    <dbReference type="NCBI Taxonomy" id="324855"/>
    <lineage>
        <taxon>Bacteria</taxon>
        <taxon>Bacillati</taxon>
        <taxon>Actinomycetota</taxon>
        <taxon>Actinomycetes</taxon>
        <taxon>Kitasatosporales</taxon>
        <taxon>Streptomycetaceae</taxon>
        <taxon>Streptomyces</taxon>
    </lineage>
</organism>
<name>A0ABP7R6C1_9ACTN</name>
<dbReference type="Gene3D" id="3.30.70.2450">
    <property type="match status" value="1"/>
</dbReference>
<evidence type="ECO:0000256" key="3">
    <source>
        <dbReference type="ARBA" id="ARBA00022827"/>
    </source>
</evidence>
<keyword evidence="2" id="KW-0285">Flavoprotein</keyword>
<keyword evidence="5" id="KW-0560">Oxidoreductase</keyword>
<dbReference type="Pfam" id="PF21274">
    <property type="entry name" value="Rng_hyd_C"/>
    <property type="match status" value="1"/>
</dbReference>
<keyword evidence="5" id="KW-0503">Monooxygenase</keyword>
<evidence type="ECO:0000313" key="6">
    <source>
        <dbReference type="Proteomes" id="UP001500034"/>
    </source>
</evidence>
<dbReference type="PANTHER" id="PTHR43004:SF19">
    <property type="entry name" value="BINDING MONOOXYGENASE, PUTATIVE (JCVI)-RELATED"/>
    <property type="match status" value="1"/>
</dbReference>
<gene>
    <name evidence="5" type="ORF">GCM10022384_46130</name>
</gene>
<protein>
    <submittedName>
        <fullName evidence="5">Monooxygenase</fullName>
    </submittedName>
</protein>
<dbReference type="InterPro" id="IPR050641">
    <property type="entry name" value="RIFMO-like"/>
</dbReference>
<dbReference type="InterPro" id="IPR002938">
    <property type="entry name" value="FAD-bd"/>
</dbReference>
<sequence>MEQQVVIAGGGPVGLWLAAELRLGAVPVTVVEERADIDQRSKALTIHPRTIEILASRGVHEPFLTEGLPIPGGHFAVLDDRLDFRTLETAFPYTLALPQARTEELLEEHALALGATIVRGHRVTGFTEHAESVTVRVDGPDGPDGTYELRAAFVIGCDGSRSTVRTAAGIDFVGTPSTILGWLGDVTLDSPPRPGFSTFGPRGGVMVAPLPDGRYRVVGVSPDSLTTQWPGDLPLEELRVKTIAVAGEDFGMRDPVWLSRFGNATRLAAQYRRGRILLAGDAAHQHFPAGGVGMNVGIQDAHNLGWKLAATLHGRAPDQLLDTYHTERHPVGAQLMEHSRAQTALMTGFAPEGLDLRSLFSEMIATQPALNKALSERLTGLAVSYSTPDPAAHPLTGTRAPDLAFTGSEKRLLSRLRAGSHLLVDLTANVLADRTRPGLAVLTATLDRPPAAWATVRAALVRPDGHVAWAGTDEDDTVLSAAVDRVLAINHRPAVR</sequence>
<dbReference type="GO" id="GO:0004497">
    <property type="term" value="F:monooxygenase activity"/>
    <property type="evidence" value="ECO:0007669"/>
    <property type="project" value="UniProtKB-KW"/>
</dbReference>
<dbReference type="RefSeq" id="WP_345595049.1">
    <property type="nucleotide sequence ID" value="NZ_BAABCQ010000099.1"/>
</dbReference>
<dbReference type="Proteomes" id="UP001500034">
    <property type="component" value="Unassembled WGS sequence"/>
</dbReference>
<evidence type="ECO:0000256" key="1">
    <source>
        <dbReference type="ARBA" id="ARBA00001974"/>
    </source>
</evidence>
<keyword evidence="3" id="KW-0274">FAD</keyword>
<keyword evidence="6" id="KW-1185">Reference proteome</keyword>
<dbReference type="PANTHER" id="PTHR43004">
    <property type="entry name" value="TRK SYSTEM POTASSIUM UPTAKE PROTEIN"/>
    <property type="match status" value="1"/>
</dbReference>
<dbReference type="InterPro" id="IPR036188">
    <property type="entry name" value="FAD/NAD-bd_sf"/>
</dbReference>
<feature type="domain" description="FAD-binding" evidence="4">
    <location>
        <begin position="3"/>
        <end position="338"/>
    </location>
</feature>
<proteinExistence type="predicted"/>
<dbReference type="EMBL" id="BAABCQ010000099">
    <property type="protein sequence ID" value="GAA3993206.1"/>
    <property type="molecule type" value="Genomic_DNA"/>
</dbReference>
<comment type="cofactor">
    <cofactor evidence="1">
        <name>FAD</name>
        <dbReference type="ChEBI" id="CHEBI:57692"/>
    </cofactor>
</comment>
<dbReference type="PRINTS" id="PR00420">
    <property type="entry name" value="RNGMNOXGNASE"/>
</dbReference>
<comment type="caution">
    <text evidence="5">The sequence shown here is derived from an EMBL/GenBank/DDBJ whole genome shotgun (WGS) entry which is preliminary data.</text>
</comment>
<evidence type="ECO:0000313" key="5">
    <source>
        <dbReference type="EMBL" id="GAA3993206.1"/>
    </source>
</evidence>
<reference evidence="6" key="1">
    <citation type="journal article" date="2019" name="Int. J. Syst. Evol. Microbiol.">
        <title>The Global Catalogue of Microorganisms (GCM) 10K type strain sequencing project: providing services to taxonomists for standard genome sequencing and annotation.</title>
        <authorList>
            <consortium name="The Broad Institute Genomics Platform"/>
            <consortium name="The Broad Institute Genome Sequencing Center for Infectious Disease"/>
            <person name="Wu L."/>
            <person name="Ma J."/>
        </authorList>
    </citation>
    <scope>NUCLEOTIDE SEQUENCE [LARGE SCALE GENOMIC DNA]</scope>
    <source>
        <strain evidence="6">JCM 17027</strain>
    </source>
</reference>
<evidence type="ECO:0000256" key="2">
    <source>
        <dbReference type="ARBA" id="ARBA00022630"/>
    </source>
</evidence>
<dbReference type="Pfam" id="PF01494">
    <property type="entry name" value="FAD_binding_3"/>
    <property type="match status" value="1"/>
</dbReference>
<dbReference type="SUPFAM" id="SSF51905">
    <property type="entry name" value="FAD/NAD(P)-binding domain"/>
    <property type="match status" value="1"/>
</dbReference>
<accession>A0ABP7R6C1</accession>
<dbReference type="Gene3D" id="3.50.50.60">
    <property type="entry name" value="FAD/NAD(P)-binding domain"/>
    <property type="match status" value="2"/>
</dbReference>
<evidence type="ECO:0000259" key="4">
    <source>
        <dbReference type="Pfam" id="PF01494"/>
    </source>
</evidence>